<evidence type="ECO:0000256" key="1">
    <source>
        <dbReference type="SAM" id="MobiDB-lite"/>
    </source>
</evidence>
<reference evidence="2 3" key="1">
    <citation type="submission" date="2023-12" db="EMBL/GenBank/DDBJ databases">
        <title>Micromonospora sp. nov., isolated from Atacama Desert.</title>
        <authorList>
            <person name="Carro L."/>
            <person name="Golinska P."/>
            <person name="Klenk H.-P."/>
            <person name="Goodfellow M."/>
        </authorList>
    </citation>
    <scope>NUCLEOTIDE SEQUENCE [LARGE SCALE GENOMIC DNA]</scope>
    <source>
        <strain evidence="2 3">4G53</strain>
    </source>
</reference>
<keyword evidence="3" id="KW-1185">Reference proteome</keyword>
<proteinExistence type="predicted"/>
<feature type="region of interest" description="Disordered" evidence="1">
    <location>
        <begin position="1"/>
        <end position="38"/>
    </location>
</feature>
<gene>
    <name evidence="2" type="ORF">U2F25_09500</name>
</gene>
<organism evidence="2 3">
    <name type="scientific">Micromonospora sicca</name>
    <dbReference type="NCBI Taxonomy" id="2202420"/>
    <lineage>
        <taxon>Bacteria</taxon>
        <taxon>Bacillati</taxon>
        <taxon>Actinomycetota</taxon>
        <taxon>Actinomycetes</taxon>
        <taxon>Micromonosporales</taxon>
        <taxon>Micromonosporaceae</taxon>
        <taxon>Micromonospora</taxon>
    </lineage>
</organism>
<name>A0ABU5JAX4_9ACTN</name>
<dbReference type="EMBL" id="JAXOTQ010000009">
    <property type="protein sequence ID" value="MDZ5489698.1"/>
    <property type="molecule type" value="Genomic_DNA"/>
</dbReference>
<evidence type="ECO:0000313" key="3">
    <source>
        <dbReference type="Proteomes" id="UP001290101"/>
    </source>
</evidence>
<evidence type="ECO:0000313" key="2">
    <source>
        <dbReference type="EMBL" id="MDZ5489698.1"/>
    </source>
</evidence>
<comment type="caution">
    <text evidence="2">The sequence shown here is derived from an EMBL/GenBank/DDBJ whole genome shotgun (WGS) entry which is preliminary data.</text>
</comment>
<protein>
    <recommendedName>
        <fullName evidence="4">DUF1059 domain-containing protein</fullName>
    </recommendedName>
</protein>
<evidence type="ECO:0008006" key="4">
    <source>
        <dbReference type="Google" id="ProtNLM"/>
    </source>
</evidence>
<sequence>MGLLNRKPNPADVPPADGHKMRGGCSSCDMRGPKRDTFNQANKDAVDHAKRMHGGKFVGGYIESTD</sequence>
<dbReference type="Proteomes" id="UP001290101">
    <property type="component" value="Unassembled WGS sequence"/>
</dbReference>
<dbReference type="RefSeq" id="WP_322439989.1">
    <property type="nucleotide sequence ID" value="NZ_JAXOTQ010000009.1"/>
</dbReference>
<accession>A0ABU5JAX4</accession>